<reference evidence="1 2" key="1">
    <citation type="submission" date="2019-12" db="EMBL/GenBank/DDBJ databases">
        <authorList>
            <person name="Alioto T."/>
            <person name="Alioto T."/>
            <person name="Gomez Garrido J."/>
        </authorList>
    </citation>
    <scope>NUCLEOTIDE SEQUENCE [LARGE SCALE GENOMIC DNA]</scope>
</reference>
<gene>
    <name evidence="1" type="ORF">OLEA9_A035074</name>
</gene>
<protein>
    <submittedName>
        <fullName evidence="1">Uncharacterized protein</fullName>
    </submittedName>
</protein>
<evidence type="ECO:0000313" key="1">
    <source>
        <dbReference type="EMBL" id="CAA3003147.1"/>
    </source>
</evidence>
<accession>A0A8S0TIB3</accession>
<evidence type="ECO:0000313" key="2">
    <source>
        <dbReference type="Proteomes" id="UP000594638"/>
    </source>
</evidence>
<name>A0A8S0TIB3_OLEEU</name>
<dbReference type="Proteomes" id="UP000594638">
    <property type="component" value="Unassembled WGS sequence"/>
</dbReference>
<dbReference type="EMBL" id="CACTIH010005924">
    <property type="protein sequence ID" value="CAA3003147.1"/>
    <property type="molecule type" value="Genomic_DNA"/>
</dbReference>
<dbReference type="Gramene" id="OE9A035074T2">
    <property type="protein sequence ID" value="OE9A035074C2"/>
    <property type="gene ID" value="OE9A035074"/>
</dbReference>
<comment type="caution">
    <text evidence="1">The sequence shown here is derived from an EMBL/GenBank/DDBJ whole genome shotgun (WGS) entry which is preliminary data.</text>
</comment>
<dbReference type="AlphaFoldDB" id="A0A8S0TIB3"/>
<proteinExistence type="predicted"/>
<organism evidence="1 2">
    <name type="scientific">Olea europaea subsp. europaea</name>
    <dbReference type="NCBI Taxonomy" id="158383"/>
    <lineage>
        <taxon>Eukaryota</taxon>
        <taxon>Viridiplantae</taxon>
        <taxon>Streptophyta</taxon>
        <taxon>Embryophyta</taxon>
        <taxon>Tracheophyta</taxon>
        <taxon>Spermatophyta</taxon>
        <taxon>Magnoliopsida</taxon>
        <taxon>eudicotyledons</taxon>
        <taxon>Gunneridae</taxon>
        <taxon>Pentapetalae</taxon>
        <taxon>asterids</taxon>
        <taxon>lamiids</taxon>
        <taxon>Lamiales</taxon>
        <taxon>Oleaceae</taxon>
        <taxon>Oleeae</taxon>
        <taxon>Olea</taxon>
    </lineage>
</organism>
<sequence>MAFSQRVLLFTQGIQEAKFVLTTCGNTWVSASNAETADSELEIQSWHRTQKDCNCSEG</sequence>
<keyword evidence="2" id="KW-1185">Reference proteome</keyword>